<evidence type="ECO:0000313" key="1">
    <source>
        <dbReference type="EMBL" id="PTB47301.1"/>
    </source>
</evidence>
<evidence type="ECO:0000313" key="2">
    <source>
        <dbReference type="Proteomes" id="UP000241690"/>
    </source>
</evidence>
<dbReference type="RefSeq" id="XP_024766978.1">
    <property type="nucleotide sequence ID" value="XM_024911463.1"/>
</dbReference>
<proteinExistence type="predicted"/>
<name>A0A2T3ZR67_TRIHA</name>
<keyword evidence="2" id="KW-1185">Reference proteome</keyword>
<feature type="non-terminal residue" evidence="1">
    <location>
        <position position="1"/>
    </location>
</feature>
<dbReference type="InterPro" id="IPR036875">
    <property type="entry name" value="Znf_CCHC_sf"/>
</dbReference>
<dbReference type="GO" id="GO:0003676">
    <property type="term" value="F:nucleic acid binding"/>
    <property type="evidence" value="ECO:0007669"/>
    <property type="project" value="InterPro"/>
</dbReference>
<evidence type="ECO:0008006" key="3">
    <source>
        <dbReference type="Google" id="ProtNLM"/>
    </source>
</evidence>
<dbReference type="EMBL" id="KZ679775">
    <property type="protein sequence ID" value="PTB47301.1"/>
    <property type="molecule type" value="Genomic_DNA"/>
</dbReference>
<dbReference type="GeneID" id="36620022"/>
<dbReference type="Proteomes" id="UP000241690">
    <property type="component" value="Unassembled WGS sequence"/>
</dbReference>
<protein>
    <recommendedName>
        <fullName evidence="3">CCHC-type domain-containing protein</fullName>
    </recommendedName>
</protein>
<sequence>PIDLSTIEAQRKNVKCYNCGKKGYVKKYYRAPKKNSNKKFTPVPEPKENQAINTIRPSEDYNILHFLAYYDNNY</sequence>
<gene>
    <name evidence="1" type="ORF">M431DRAFT_102573</name>
</gene>
<reference evidence="1 2" key="1">
    <citation type="submission" date="2016-07" db="EMBL/GenBank/DDBJ databases">
        <title>Multiple horizontal gene transfer events from other fungi enriched the ability of initially mycotrophic Trichoderma (Ascomycota) to feed on dead plant biomass.</title>
        <authorList>
            <consortium name="DOE Joint Genome Institute"/>
            <person name="Aerts A."/>
            <person name="Atanasova L."/>
            <person name="Chenthamara K."/>
            <person name="Zhang J."/>
            <person name="Grujic M."/>
            <person name="Henrissat B."/>
            <person name="Kuo A."/>
            <person name="Salamov A."/>
            <person name="Lipzen A."/>
            <person name="Labutti K."/>
            <person name="Barry K."/>
            <person name="Miao Y."/>
            <person name="Rahimi M.J."/>
            <person name="Shen Q."/>
            <person name="Grigoriev I.V."/>
            <person name="Kubicek C.P."/>
            <person name="Druzhinina I.S."/>
        </authorList>
    </citation>
    <scope>NUCLEOTIDE SEQUENCE [LARGE SCALE GENOMIC DNA]</scope>
    <source>
        <strain evidence="1 2">CBS 226.95</strain>
    </source>
</reference>
<organism evidence="1 2">
    <name type="scientific">Trichoderma harzianum CBS 226.95</name>
    <dbReference type="NCBI Taxonomy" id="983964"/>
    <lineage>
        <taxon>Eukaryota</taxon>
        <taxon>Fungi</taxon>
        <taxon>Dikarya</taxon>
        <taxon>Ascomycota</taxon>
        <taxon>Pezizomycotina</taxon>
        <taxon>Sordariomycetes</taxon>
        <taxon>Hypocreomycetidae</taxon>
        <taxon>Hypocreales</taxon>
        <taxon>Hypocreaceae</taxon>
        <taxon>Trichoderma</taxon>
    </lineage>
</organism>
<dbReference type="GO" id="GO:0008270">
    <property type="term" value="F:zinc ion binding"/>
    <property type="evidence" value="ECO:0007669"/>
    <property type="project" value="InterPro"/>
</dbReference>
<accession>A0A2T3ZR67</accession>
<dbReference type="SUPFAM" id="SSF57756">
    <property type="entry name" value="Retrovirus zinc finger-like domains"/>
    <property type="match status" value="1"/>
</dbReference>
<dbReference type="AlphaFoldDB" id="A0A2T3ZR67"/>